<dbReference type="Proteomes" id="UP001565368">
    <property type="component" value="Unassembled WGS sequence"/>
</dbReference>
<proteinExistence type="predicted"/>
<feature type="compositionally biased region" description="Low complexity" evidence="1">
    <location>
        <begin position="461"/>
        <end position="474"/>
    </location>
</feature>
<keyword evidence="2" id="KW-1133">Transmembrane helix</keyword>
<sequence>MPDYTNAGRDLVGRRIDHGRYEFVSIIGVGAYGVVYLAVDHIASRGRLASPYAAPPYVAVKCLCKKGLDARQRHFQRREIALHQLATGHPSIMPVHKVIEDERFTFVVMDYYSGGDLFAMITDNQRYHGRDELVRSVFIQIIDAVAYCHSMGIFHRDLKPENILCSEDGTRVCVADFGLATTERMSTDFGCGSTFYLSPECQGGLFEPVESYSTAQADLWSLGVILVNLACGRNPWRQARADDDTFRAYLDDPSLLATILPLSPSSSAILAGLFTRNPADRISLAQLRAMVMAAPTFSTHGGSGGSHTKAHSHLPSPAPSPEPGLDISVPSHLASGSAQWHQVTVAAAAQAAAAASSAAGAAQVASQPSSPHPYHFHAHNQPHLQPQSQYAAHHHHSGGPRRHHHQQFFEHDSWSRGAECAATSDDGAHHAHAANHNHGYYNTPASTPGLATSTEALDPFSAEAAARSSSSSSSGTLPPTPELGPVVHVRVPQPVVAGIGRWKRDMADLNLTPAFVL</sequence>
<feature type="region of interest" description="Disordered" evidence="1">
    <location>
        <begin position="298"/>
        <end position="331"/>
    </location>
</feature>
<dbReference type="Gene3D" id="1.10.510.10">
    <property type="entry name" value="Transferase(Phosphotransferase) domain 1"/>
    <property type="match status" value="1"/>
</dbReference>
<feature type="region of interest" description="Disordered" evidence="1">
    <location>
        <begin position="362"/>
        <end position="406"/>
    </location>
</feature>
<accession>A0ABR3PU97</accession>
<dbReference type="PROSITE" id="PS00108">
    <property type="entry name" value="PROTEIN_KINASE_ST"/>
    <property type="match status" value="1"/>
</dbReference>
<evidence type="ECO:0000313" key="4">
    <source>
        <dbReference type="EMBL" id="KAL1406018.1"/>
    </source>
</evidence>
<dbReference type="RefSeq" id="XP_069205962.1">
    <property type="nucleotide sequence ID" value="XM_069356121.1"/>
</dbReference>
<dbReference type="EMBL" id="JBBXJM010000006">
    <property type="protein sequence ID" value="KAL1406018.1"/>
    <property type="molecule type" value="Genomic_DNA"/>
</dbReference>
<gene>
    <name evidence="4" type="primary">SKS1_2</name>
    <name evidence="4" type="ORF">Q8F55_007701</name>
</gene>
<organism evidence="4 5">
    <name type="scientific">Vanrija albida</name>
    <dbReference type="NCBI Taxonomy" id="181172"/>
    <lineage>
        <taxon>Eukaryota</taxon>
        <taxon>Fungi</taxon>
        <taxon>Dikarya</taxon>
        <taxon>Basidiomycota</taxon>
        <taxon>Agaricomycotina</taxon>
        <taxon>Tremellomycetes</taxon>
        <taxon>Trichosporonales</taxon>
        <taxon>Trichosporonaceae</taxon>
        <taxon>Vanrija</taxon>
    </lineage>
</organism>
<evidence type="ECO:0000259" key="3">
    <source>
        <dbReference type="PROSITE" id="PS50011"/>
    </source>
</evidence>
<dbReference type="InterPro" id="IPR008271">
    <property type="entry name" value="Ser/Thr_kinase_AS"/>
</dbReference>
<dbReference type="SMART" id="SM00220">
    <property type="entry name" value="S_TKc"/>
    <property type="match status" value="1"/>
</dbReference>
<feature type="compositionally biased region" description="Basic residues" evidence="1">
    <location>
        <begin position="392"/>
        <end position="406"/>
    </location>
</feature>
<dbReference type="SUPFAM" id="SSF56112">
    <property type="entry name" value="Protein kinase-like (PK-like)"/>
    <property type="match status" value="1"/>
</dbReference>
<name>A0ABR3PU97_9TREE</name>
<feature type="region of interest" description="Disordered" evidence="1">
    <location>
        <begin position="461"/>
        <end position="486"/>
    </location>
</feature>
<protein>
    <submittedName>
        <fullName evidence="4">Serine/threonine protein kinase</fullName>
    </submittedName>
</protein>
<dbReference type="InterPro" id="IPR045269">
    <property type="entry name" value="Atg1-like"/>
</dbReference>
<dbReference type="GeneID" id="95988744"/>
<keyword evidence="4" id="KW-0808">Transferase</keyword>
<dbReference type="InterPro" id="IPR011009">
    <property type="entry name" value="Kinase-like_dom_sf"/>
</dbReference>
<feature type="transmembrane region" description="Helical" evidence="2">
    <location>
        <begin position="21"/>
        <end position="39"/>
    </location>
</feature>
<reference evidence="4 5" key="1">
    <citation type="submission" date="2023-08" db="EMBL/GenBank/DDBJ databases">
        <title>Annotated Genome Sequence of Vanrija albida AlHP1.</title>
        <authorList>
            <person name="Herzog R."/>
        </authorList>
    </citation>
    <scope>NUCLEOTIDE SEQUENCE [LARGE SCALE GENOMIC DNA]</scope>
    <source>
        <strain evidence="4 5">AlHP1</strain>
    </source>
</reference>
<dbReference type="PANTHER" id="PTHR24348">
    <property type="entry name" value="SERINE/THREONINE-PROTEIN KINASE UNC-51-RELATED"/>
    <property type="match status" value="1"/>
</dbReference>
<keyword evidence="4" id="KW-0723">Serine/threonine-protein kinase</keyword>
<evidence type="ECO:0000313" key="5">
    <source>
        <dbReference type="Proteomes" id="UP001565368"/>
    </source>
</evidence>
<dbReference type="PROSITE" id="PS50011">
    <property type="entry name" value="PROTEIN_KINASE_DOM"/>
    <property type="match status" value="1"/>
</dbReference>
<comment type="caution">
    <text evidence="4">The sequence shown here is derived from an EMBL/GenBank/DDBJ whole genome shotgun (WGS) entry which is preliminary data.</text>
</comment>
<dbReference type="Pfam" id="PF00069">
    <property type="entry name" value="Pkinase"/>
    <property type="match status" value="1"/>
</dbReference>
<dbReference type="CDD" id="cd13993">
    <property type="entry name" value="STKc_Pat1_like"/>
    <property type="match status" value="1"/>
</dbReference>
<feature type="domain" description="Protein kinase" evidence="3">
    <location>
        <begin position="21"/>
        <end position="297"/>
    </location>
</feature>
<evidence type="ECO:0000256" key="1">
    <source>
        <dbReference type="SAM" id="MobiDB-lite"/>
    </source>
</evidence>
<dbReference type="GO" id="GO:0004674">
    <property type="term" value="F:protein serine/threonine kinase activity"/>
    <property type="evidence" value="ECO:0007669"/>
    <property type="project" value="UniProtKB-KW"/>
</dbReference>
<keyword evidence="5" id="KW-1185">Reference proteome</keyword>
<evidence type="ECO:0000256" key="2">
    <source>
        <dbReference type="SAM" id="Phobius"/>
    </source>
</evidence>
<keyword evidence="2" id="KW-0812">Transmembrane</keyword>
<keyword evidence="4" id="KW-0418">Kinase</keyword>
<dbReference type="InterPro" id="IPR000719">
    <property type="entry name" value="Prot_kinase_dom"/>
</dbReference>
<keyword evidence="2" id="KW-0472">Membrane</keyword>